<keyword evidence="5" id="KW-0347">Helicase</keyword>
<protein>
    <submittedName>
        <fullName evidence="5">DEAD/DEAH box helicase</fullName>
    </submittedName>
</protein>
<dbReference type="SMART" id="SM00490">
    <property type="entry name" value="HELICc"/>
    <property type="match status" value="1"/>
</dbReference>
<keyword evidence="1" id="KW-0547">Nucleotide-binding</keyword>
<sequence>MSAFELLSPKIKKAIWDLKWPALRPIQEAAVPEILKTTDHLVLSAATASGKTEAAFLPILSDIEQSGQEYLKVLYVAPLKALINDQFERIEKLCEYVDVPVYKWHGDVSGNDKKKFINKPAGILQITPESLESLFINRSNFLQTLWKQVSYIVIDEIHVFLATERGAQLRSLLFRVQEYTANPIRIIGLSATVNDPDGYVASWLSPEGTNQVKLIQSDEGDKEIFYALHHYPNEAQSKLPLELYQDIRDLTKEYSSMIFANDRGLVEESAVLLNRLAEHEGATRDYLVHHSSIDKSEREYVEEILKTANKPKSVVCTATLELGIDIGSMDMVIQIDSTFSVASLKQRIGRTGRREGMPQILQMYTTKASHLLHAIAVTELFLEKWVEPPHPYAKPYDVLFHQILSMCCERNGLHLDDLMDCILRNPVYQEIPREHIIDLVEHMVKKEYLELVPGGQQFIVGLEGERILRSREFYSVFSVQEEYDVFHLNRRIGAVDKTPAVEIGNNLILAGKLWSIESIDKKDKVYVVPAIDAKRPVFLGSGGAIHRKISEKMQEVLCSNHLYSYLNDAAAHELIGMREVYAQLGVMPNQRVIFIGKNETLIELFAGTWISNTLMWMLRALGVEQVITNGLGHIKIVGRQDGILKLLESVAKRQWNTQELLDVTFSHEIYRTKFSFYLSEEQQKELHVSAMMDVERTVEFLSEKQFIVFTC</sequence>
<dbReference type="EMBL" id="JNVM01000043">
    <property type="protein sequence ID" value="KEQ22131.1"/>
    <property type="molecule type" value="Genomic_DNA"/>
</dbReference>
<dbReference type="PANTHER" id="PTHR47962:SF5">
    <property type="entry name" value="ATP-DEPENDENT HELICASE LHR-RELATED"/>
    <property type="match status" value="1"/>
</dbReference>
<proteinExistence type="predicted"/>
<dbReference type="Proteomes" id="UP000028123">
    <property type="component" value="Unassembled WGS sequence"/>
</dbReference>
<dbReference type="RefSeq" id="WP_036692235.1">
    <property type="nucleotide sequence ID" value="NZ_JNVM01000043.1"/>
</dbReference>
<dbReference type="InterPro" id="IPR027417">
    <property type="entry name" value="P-loop_NTPase"/>
</dbReference>
<dbReference type="Pfam" id="PF00270">
    <property type="entry name" value="DEAD"/>
    <property type="match status" value="1"/>
</dbReference>
<dbReference type="eggNOG" id="COG1201">
    <property type="taxonomic scope" value="Bacteria"/>
</dbReference>
<evidence type="ECO:0000313" key="5">
    <source>
        <dbReference type="EMBL" id="KEQ22131.1"/>
    </source>
</evidence>
<dbReference type="PROSITE" id="PS51192">
    <property type="entry name" value="HELICASE_ATP_BIND_1"/>
    <property type="match status" value="1"/>
</dbReference>
<evidence type="ECO:0000259" key="4">
    <source>
        <dbReference type="PROSITE" id="PS51194"/>
    </source>
</evidence>
<feature type="domain" description="Helicase ATP-binding" evidence="3">
    <location>
        <begin position="32"/>
        <end position="211"/>
    </location>
</feature>
<feature type="domain" description="Helicase C-terminal" evidence="4">
    <location>
        <begin position="242"/>
        <end position="396"/>
    </location>
</feature>
<keyword evidence="6" id="KW-1185">Reference proteome</keyword>
<dbReference type="GO" id="GO:0016887">
    <property type="term" value="F:ATP hydrolysis activity"/>
    <property type="evidence" value="ECO:0007669"/>
    <property type="project" value="TreeGrafter"/>
</dbReference>
<dbReference type="InterPro" id="IPR001650">
    <property type="entry name" value="Helicase_C-like"/>
</dbReference>
<dbReference type="Gene3D" id="3.40.50.300">
    <property type="entry name" value="P-loop containing nucleotide triphosphate hydrolases"/>
    <property type="match status" value="2"/>
</dbReference>
<dbReference type="AlphaFoldDB" id="A0A081NUK8"/>
<dbReference type="GO" id="GO:0005524">
    <property type="term" value="F:ATP binding"/>
    <property type="evidence" value="ECO:0007669"/>
    <property type="project" value="UniProtKB-KW"/>
</dbReference>
<evidence type="ECO:0000313" key="6">
    <source>
        <dbReference type="Proteomes" id="UP000028123"/>
    </source>
</evidence>
<dbReference type="InterPro" id="IPR052511">
    <property type="entry name" value="ATP-dep_Helicase"/>
</dbReference>
<organism evidence="5 6">
    <name type="scientific">Paenibacillus tyrfis</name>
    <dbReference type="NCBI Taxonomy" id="1501230"/>
    <lineage>
        <taxon>Bacteria</taxon>
        <taxon>Bacillati</taxon>
        <taxon>Bacillota</taxon>
        <taxon>Bacilli</taxon>
        <taxon>Bacillales</taxon>
        <taxon>Paenibacillaceae</taxon>
        <taxon>Paenibacillus</taxon>
    </lineage>
</organism>
<accession>A0A081NUK8</accession>
<dbReference type="GO" id="GO:0003677">
    <property type="term" value="F:DNA binding"/>
    <property type="evidence" value="ECO:0007669"/>
    <property type="project" value="TreeGrafter"/>
</dbReference>
<dbReference type="Pfam" id="PF19306">
    <property type="entry name" value="WHD_Lhr"/>
    <property type="match status" value="1"/>
</dbReference>
<dbReference type="Pfam" id="PF00271">
    <property type="entry name" value="Helicase_C"/>
    <property type="match status" value="1"/>
</dbReference>
<dbReference type="SMART" id="SM00487">
    <property type="entry name" value="DEXDc"/>
    <property type="match status" value="1"/>
</dbReference>
<evidence type="ECO:0000256" key="1">
    <source>
        <dbReference type="ARBA" id="ARBA00022741"/>
    </source>
</evidence>
<dbReference type="SUPFAM" id="SSF52540">
    <property type="entry name" value="P-loop containing nucleoside triphosphate hydrolases"/>
    <property type="match status" value="1"/>
</dbReference>
<reference evidence="5 6" key="1">
    <citation type="submission" date="2014-06" db="EMBL/GenBank/DDBJ databases">
        <title>Draft genome sequence of Paenibacillus sp. MSt1.</title>
        <authorList>
            <person name="Aw Y.K."/>
            <person name="Ong K.S."/>
            <person name="Gan H.M."/>
            <person name="Lee S.M."/>
        </authorList>
    </citation>
    <scope>NUCLEOTIDE SEQUENCE [LARGE SCALE GENOMIC DNA]</scope>
    <source>
        <strain evidence="5 6">MSt1</strain>
    </source>
</reference>
<gene>
    <name evidence="5" type="ORF">ET33_27620</name>
</gene>
<evidence type="ECO:0000259" key="3">
    <source>
        <dbReference type="PROSITE" id="PS51192"/>
    </source>
</evidence>
<keyword evidence="5" id="KW-0378">Hydrolase</keyword>
<evidence type="ECO:0000256" key="2">
    <source>
        <dbReference type="ARBA" id="ARBA00022840"/>
    </source>
</evidence>
<dbReference type="PROSITE" id="PS51194">
    <property type="entry name" value="HELICASE_CTER"/>
    <property type="match status" value="1"/>
</dbReference>
<dbReference type="InterPro" id="IPR011545">
    <property type="entry name" value="DEAD/DEAH_box_helicase_dom"/>
</dbReference>
<dbReference type="PANTHER" id="PTHR47962">
    <property type="entry name" value="ATP-DEPENDENT HELICASE LHR-RELATED-RELATED"/>
    <property type="match status" value="1"/>
</dbReference>
<dbReference type="OrthoDB" id="9774462at2"/>
<dbReference type="InterPro" id="IPR045628">
    <property type="entry name" value="Lhr_WH_dom"/>
</dbReference>
<name>A0A081NUK8_9BACL</name>
<keyword evidence="2" id="KW-0067">ATP-binding</keyword>
<comment type="caution">
    <text evidence="5">The sequence shown here is derived from an EMBL/GenBank/DDBJ whole genome shotgun (WGS) entry which is preliminary data.</text>
</comment>
<dbReference type="InterPro" id="IPR014001">
    <property type="entry name" value="Helicase_ATP-bd"/>
</dbReference>
<dbReference type="GO" id="GO:0004386">
    <property type="term" value="F:helicase activity"/>
    <property type="evidence" value="ECO:0007669"/>
    <property type="project" value="UniProtKB-KW"/>
</dbReference>